<evidence type="ECO:0000256" key="2">
    <source>
        <dbReference type="ARBA" id="ARBA00004754"/>
    </source>
</evidence>
<name>A0AAX6FXX8_IRIPA</name>
<organism evidence="10 11">
    <name type="scientific">Iris pallida</name>
    <name type="common">Sweet iris</name>
    <dbReference type="NCBI Taxonomy" id="29817"/>
    <lineage>
        <taxon>Eukaryota</taxon>
        <taxon>Viridiplantae</taxon>
        <taxon>Streptophyta</taxon>
        <taxon>Embryophyta</taxon>
        <taxon>Tracheophyta</taxon>
        <taxon>Spermatophyta</taxon>
        <taxon>Magnoliopsida</taxon>
        <taxon>Liliopsida</taxon>
        <taxon>Asparagales</taxon>
        <taxon>Iridaceae</taxon>
        <taxon>Iridoideae</taxon>
        <taxon>Irideae</taxon>
        <taxon>Iris</taxon>
    </lineage>
</organism>
<evidence type="ECO:0000259" key="8">
    <source>
        <dbReference type="Pfam" id="PF09349"/>
    </source>
</evidence>
<evidence type="ECO:0000313" key="11">
    <source>
        <dbReference type="Proteomes" id="UP001140949"/>
    </source>
</evidence>
<protein>
    <recommendedName>
        <fullName evidence="3">2-oxo-4-hydroxy-4-carboxy-5-ureidoimidazoline decarboxylase</fullName>
        <ecNumber evidence="3">4.1.1.97</ecNumber>
    </recommendedName>
</protein>
<dbReference type="GO" id="GO:0005777">
    <property type="term" value="C:peroxisome"/>
    <property type="evidence" value="ECO:0007669"/>
    <property type="project" value="TreeGrafter"/>
</dbReference>
<dbReference type="InterPro" id="IPR036778">
    <property type="entry name" value="OHCU_decarboxylase_sf"/>
</dbReference>
<evidence type="ECO:0000256" key="7">
    <source>
        <dbReference type="SAM" id="MobiDB-lite"/>
    </source>
</evidence>
<dbReference type="GO" id="GO:0006144">
    <property type="term" value="P:purine nucleobase metabolic process"/>
    <property type="evidence" value="ECO:0007669"/>
    <property type="project" value="UniProtKB-KW"/>
</dbReference>
<dbReference type="AlphaFoldDB" id="A0AAX6FXX8"/>
<evidence type="ECO:0000256" key="1">
    <source>
        <dbReference type="ARBA" id="ARBA00001163"/>
    </source>
</evidence>
<evidence type="ECO:0000259" key="9">
    <source>
        <dbReference type="Pfam" id="PF12776"/>
    </source>
</evidence>
<dbReference type="Pfam" id="PF09349">
    <property type="entry name" value="OHCU_decarbox"/>
    <property type="match status" value="1"/>
</dbReference>
<keyword evidence="6" id="KW-0456">Lyase</keyword>
<gene>
    <name evidence="10" type="ORF">M6B38_393845</name>
</gene>
<keyword evidence="4" id="KW-0659">Purine metabolism</keyword>
<dbReference type="InterPro" id="IPR018020">
    <property type="entry name" value="OHCU_decarboxylase"/>
</dbReference>
<dbReference type="InterPro" id="IPR024752">
    <property type="entry name" value="Myb/SANT-like_dom"/>
</dbReference>
<dbReference type="PANTHER" id="PTHR43466:SF1">
    <property type="entry name" value="2-OXO-4-HYDROXY-4-CARBOXY-5-UREIDOIMIDAZOLINE DECARBOXYLASE-RELATED"/>
    <property type="match status" value="1"/>
</dbReference>
<reference evidence="10" key="2">
    <citation type="submission" date="2023-04" db="EMBL/GenBank/DDBJ databases">
        <authorList>
            <person name="Bruccoleri R.E."/>
            <person name="Oakeley E.J."/>
            <person name="Faust A.-M."/>
            <person name="Dessus-Babus S."/>
            <person name="Altorfer M."/>
            <person name="Burckhardt D."/>
            <person name="Oertli M."/>
            <person name="Naumann U."/>
            <person name="Petersen F."/>
            <person name="Wong J."/>
        </authorList>
    </citation>
    <scope>NUCLEOTIDE SEQUENCE</scope>
    <source>
        <strain evidence="10">GSM-AAB239-AS_SAM_17_03QT</strain>
        <tissue evidence="10">Leaf</tissue>
    </source>
</reference>
<proteinExistence type="predicted"/>
<feature type="domain" description="Oxo-4-hydroxy-4-carboxy-5-ureidoimidazoline decarboxylase" evidence="8">
    <location>
        <begin position="10"/>
        <end position="151"/>
    </location>
</feature>
<comment type="caution">
    <text evidence="10">The sequence shown here is derived from an EMBL/GenBank/DDBJ whole genome shotgun (WGS) entry which is preliminary data.</text>
</comment>
<keyword evidence="11" id="KW-1185">Reference proteome</keyword>
<evidence type="ECO:0000313" key="10">
    <source>
        <dbReference type="EMBL" id="KAJ6820841.1"/>
    </source>
</evidence>
<evidence type="ECO:0000256" key="3">
    <source>
        <dbReference type="ARBA" id="ARBA00012257"/>
    </source>
</evidence>
<dbReference type="SUPFAM" id="SSF158694">
    <property type="entry name" value="UraD-Like"/>
    <property type="match status" value="1"/>
</dbReference>
<comment type="catalytic activity">
    <reaction evidence="1">
        <text>5-hydroxy-2-oxo-4-ureido-2,5-dihydro-1H-imidazole-5-carboxylate + H(+) = (S)-allantoin + CO2</text>
        <dbReference type="Rhea" id="RHEA:26301"/>
        <dbReference type="ChEBI" id="CHEBI:15378"/>
        <dbReference type="ChEBI" id="CHEBI:15678"/>
        <dbReference type="ChEBI" id="CHEBI:16526"/>
        <dbReference type="ChEBI" id="CHEBI:58639"/>
        <dbReference type="EC" id="4.1.1.97"/>
    </reaction>
</comment>
<feature type="region of interest" description="Disordered" evidence="7">
    <location>
        <begin position="372"/>
        <end position="417"/>
    </location>
</feature>
<dbReference type="EMBL" id="JANAVB010025197">
    <property type="protein sequence ID" value="KAJ6820841.1"/>
    <property type="molecule type" value="Genomic_DNA"/>
</dbReference>
<evidence type="ECO:0000256" key="5">
    <source>
        <dbReference type="ARBA" id="ARBA00022793"/>
    </source>
</evidence>
<dbReference type="GO" id="GO:0051997">
    <property type="term" value="F:2-oxo-4-hydroxy-4-carboxy-5-ureidoimidazoline decarboxylase activity"/>
    <property type="evidence" value="ECO:0007669"/>
    <property type="project" value="UniProtKB-EC"/>
</dbReference>
<evidence type="ECO:0000256" key="6">
    <source>
        <dbReference type="ARBA" id="ARBA00023239"/>
    </source>
</evidence>
<dbReference type="FunFam" id="1.10.3330.10:FF:000002">
    <property type="entry name" value="Uric acid degradation bifunctional protein TTL"/>
    <property type="match status" value="1"/>
</dbReference>
<reference evidence="10" key="1">
    <citation type="journal article" date="2023" name="GigaByte">
        <title>Genome assembly of the bearded iris, Iris pallida Lam.</title>
        <authorList>
            <person name="Bruccoleri R.E."/>
            <person name="Oakeley E.J."/>
            <person name="Faust A.M.E."/>
            <person name="Altorfer M."/>
            <person name="Dessus-Babus S."/>
            <person name="Burckhardt D."/>
            <person name="Oertli M."/>
            <person name="Naumann U."/>
            <person name="Petersen F."/>
            <person name="Wong J."/>
        </authorList>
    </citation>
    <scope>NUCLEOTIDE SEQUENCE</scope>
    <source>
        <strain evidence="10">GSM-AAB239-AS_SAM_17_03QT</strain>
    </source>
</reference>
<comment type="pathway">
    <text evidence="2">Purine metabolism; urate degradation; (S)-allantoin from urate: step 3/3.</text>
</comment>
<dbReference type="Proteomes" id="UP001140949">
    <property type="component" value="Unassembled WGS sequence"/>
</dbReference>
<accession>A0AAX6FXX8</accession>
<keyword evidence="5" id="KW-0210">Decarboxylase</keyword>
<dbReference type="EC" id="4.1.1.97" evidence="3"/>
<dbReference type="GO" id="GO:0019628">
    <property type="term" value="P:urate catabolic process"/>
    <property type="evidence" value="ECO:0007669"/>
    <property type="project" value="TreeGrafter"/>
</dbReference>
<evidence type="ECO:0000256" key="4">
    <source>
        <dbReference type="ARBA" id="ARBA00022631"/>
    </source>
</evidence>
<dbReference type="Pfam" id="PF12776">
    <property type="entry name" value="Myb_DNA-bind_3"/>
    <property type="match status" value="1"/>
</dbReference>
<feature type="region of interest" description="Disordered" evidence="7">
    <location>
        <begin position="162"/>
        <end position="188"/>
    </location>
</feature>
<dbReference type="Gene3D" id="1.10.3330.10">
    <property type="entry name" value="Oxo-4-hydroxy-4-carboxy-5-ureidoimidazoline decarboxylase"/>
    <property type="match status" value="1"/>
</dbReference>
<sequence>MEPQFREVDFLSCSGSRRFAREMVAASPFSDLDHAVRSARDIWFNKVDVKGWLESFAAHPEIGGSSKSISQWSKEEQSVALATATGSTMQELVEWNARYKEKFGFVFLICASGRGTPDILAELKKRYLNRPIVELEIAAQEEMKIIELRLEKLFKFDVRTTPSETTPQTVSHSNKAEGTSSLPSGMKRKQASALKGKHSYVKWTPSEEKYLLSLLMEEVINGARLENGAYRKDTVTSIILPMVNSKFNSSESSIPKSYDNFKHKLRTWKNLIQPIEEAMGNISGFSWEPLSQKFTAPDEVWEDLEKAHPKVAEYRDKVFQNFDDLKMVVGLNLAPGRDAGGECASGVDVFPKDVPVMEEVGIEEGMNTDEDTLLETPPIIPSSSSLNGRSSSSISGAKRKAITSGPTQAHSRARYTPEDIQDTMSVVGEAMRDMTLELRILNQHKSIDWLGALRSTPGLTEEEIYQAPLVLSTIEMKEAFVGLPAEERPHWLRFHIGRLG</sequence>
<feature type="domain" description="Myb/SANT-like" evidence="9">
    <location>
        <begin position="202"/>
        <end position="303"/>
    </location>
</feature>
<feature type="compositionally biased region" description="Low complexity" evidence="7">
    <location>
        <begin position="382"/>
        <end position="395"/>
    </location>
</feature>
<feature type="compositionally biased region" description="Polar residues" evidence="7">
    <location>
        <begin position="162"/>
        <end position="183"/>
    </location>
</feature>
<dbReference type="PANTHER" id="PTHR43466">
    <property type="entry name" value="2-OXO-4-HYDROXY-4-CARBOXY-5-UREIDOIMIDAZOLINE DECARBOXYLASE-RELATED"/>
    <property type="match status" value="1"/>
</dbReference>